<feature type="compositionally biased region" description="Basic residues" evidence="1">
    <location>
        <begin position="120"/>
        <end position="130"/>
    </location>
</feature>
<proteinExistence type="predicted"/>
<keyword evidence="3" id="KW-1185">Reference proteome</keyword>
<gene>
    <name evidence="2" type="ORF">EVAR_57109_1</name>
</gene>
<dbReference type="Proteomes" id="UP000299102">
    <property type="component" value="Unassembled WGS sequence"/>
</dbReference>
<organism evidence="2 3">
    <name type="scientific">Eumeta variegata</name>
    <name type="common">Bagworm moth</name>
    <name type="synonym">Eumeta japonica</name>
    <dbReference type="NCBI Taxonomy" id="151549"/>
    <lineage>
        <taxon>Eukaryota</taxon>
        <taxon>Metazoa</taxon>
        <taxon>Ecdysozoa</taxon>
        <taxon>Arthropoda</taxon>
        <taxon>Hexapoda</taxon>
        <taxon>Insecta</taxon>
        <taxon>Pterygota</taxon>
        <taxon>Neoptera</taxon>
        <taxon>Endopterygota</taxon>
        <taxon>Lepidoptera</taxon>
        <taxon>Glossata</taxon>
        <taxon>Ditrysia</taxon>
        <taxon>Tineoidea</taxon>
        <taxon>Psychidae</taxon>
        <taxon>Oiketicinae</taxon>
        <taxon>Eumeta</taxon>
    </lineage>
</organism>
<feature type="compositionally biased region" description="Polar residues" evidence="1">
    <location>
        <begin position="103"/>
        <end position="118"/>
    </location>
</feature>
<protein>
    <submittedName>
        <fullName evidence="2">Uncharacterized protein</fullName>
    </submittedName>
</protein>
<evidence type="ECO:0000256" key="1">
    <source>
        <dbReference type="SAM" id="MobiDB-lite"/>
    </source>
</evidence>
<sequence length="176" mass="19383">MRGGNVAIRGLPAYTHPDDFARLDRDELRRLYETEVLLEMPGIAVEAWRDRLGLLQCHRRQAFATAHYDACAAEVNTTRRTAPAAPRSSSTVHARDIDLDTPFDTSVNTSKPVQQQPTKGPKRNKRKNRKSAYEQPTLGAGLSSTATGWLKSSMCAPTEGAAPLSTTAQPPYLKHL</sequence>
<accession>A0A4C1YKL6</accession>
<evidence type="ECO:0000313" key="3">
    <source>
        <dbReference type="Proteomes" id="UP000299102"/>
    </source>
</evidence>
<dbReference type="AlphaFoldDB" id="A0A4C1YKL6"/>
<evidence type="ECO:0000313" key="2">
    <source>
        <dbReference type="EMBL" id="GBP74885.1"/>
    </source>
</evidence>
<comment type="caution">
    <text evidence="2">The sequence shown here is derived from an EMBL/GenBank/DDBJ whole genome shotgun (WGS) entry which is preliminary data.</text>
</comment>
<reference evidence="2 3" key="1">
    <citation type="journal article" date="2019" name="Commun. Biol.">
        <title>The bagworm genome reveals a unique fibroin gene that provides high tensile strength.</title>
        <authorList>
            <person name="Kono N."/>
            <person name="Nakamura H."/>
            <person name="Ohtoshi R."/>
            <person name="Tomita M."/>
            <person name="Numata K."/>
            <person name="Arakawa K."/>
        </authorList>
    </citation>
    <scope>NUCLEOTIDE SEQUENCE [LARGE SCALE GENOMIC DNA]</scope>
</reference>
<name>A0A4C1YKL6_EUMVA</name>
<feature type="region of interest" description="Disordered" evidence="1">
    <location>
        <begin position="77"/>
        <end position="176"/>
    </location>
</feature>
<dbReference type="EMBL" id="BGZK01001227">
    <property type="protein sequence ID" value="GBP74885.1"/>
    <property type="molecule type" value="Genomic_DNA"/>
</dbReference>